<gene>
    <name evidence="2" type="primary">gch3</name>
    <name evidence="4" type="ORF">N0B31_14970</name>
</gene>
<dbReference type="Gene3D" id="3.30.70.1230">
    <property type="entry name" value="Nucleotide cyclase"/>
    <property type="match status" value="1"/>
</dbReference>
<dbReference type="PANTHER" id="PTHR42202">
    <property type="entry name" value="GTP CYCLOHYDROLASE III"/>
    <property type="match status" value="1"/>
</dbReference>
<organism evidence="4 5">
    <name type="scientific">Salinirubellus salinus</name>
    <dbReference type="NCBI Taxonomy" id="1364945"/>
    <lineage>
        <taxon>Archaea</taxon>
        <taxon>Methanobacteriati</taxon>
        <taxon>Methanobacteriota</taxon>
        <taxon>Stenosarchaea group</taxon>
        <taxon>Halobacteria</taxon>
        <taxon>Halobacteriales</taxon>
        <taxon>Natronomonadaceae</taxon>
        <taxon>Salinirubellus</taxon>
    </lineage>
</organism>
<dbReference type="NCBIfam" id="NF002587">
    <property type="entry name" value="PRK02240.1"/>
    <property type="match status" value="1"/>
</dbReference>
<comment type="function">
    <text evidence="2 3">Catalyzes the formation of 2-amino-5-formylamino-6-ribofuranosylamino-4(3H)-pyrimidinone ribonucleotide monophosphate and inorganic phosphate from GTP. Also has an independent pyrophosphate phosphohydrolase activity.</text>
</comment>
<dbReference type="HAMAP" id="MF_00608">
    <property type="entry name" value="GTP_cyclohydro_3"/>
    <property type="match status" value="1"/>
</dbReference>
<dbReference type="PIRSF" id="PIRSF009265">
    <property type="entry name" value="GTP_cyclohydro_3"/>
    <property type="match status" value="1"/>
</dbReference>
<dbReference type="Pfam" id="PF05165">
    <property type="entry name" value="GCH_III"/>
    <property type="match status" value="1"/>
</dbReference>
<evidence type="ECO:0000313" key="5">
    <source>
        <dbReference type="Proteomes" id="UP001057580"/>
    </source>
</evidence>
<evidence type="ECO:0000256" key="3">
    <source>
        <dbReference type="PIRNR" id="PIRNR009265"/>
    </source>
</evidence>
<dbReference type="InterPro" id="IPR029787">
    <property type="entry name" value="Nucleotide_cyclase"/>
</dbReference>
<dbReference type="InterPro" id="IPR007839">
    <property type="entry name" value="GTP_CycHdrlase_3"/>
</dbReference>
<keyword evidence="1 2" id="KW-0378">Hydrolase</keyword>
<comment type="catalytic activity">
    <reaction evidence="2 3">
        <text>GTP + 3 H2O = 2-amino-5-formylamino-6-(5-phospho-D-ribosylamino)pyrimidin-4(3H)-one + 2 phosphate + 2 H(+)</text>
        <dbReference type="Rhea" id="RHEA:22468"/>
        <dbReference type="ChEBI" id="CHEBI:15377"/>
        <dbReference type="ChEBI" id="CHEBI:15378"/>
        <dbReference type="ChEBI" id="CHEBI:37565"/>
        <dbReference type="ChEBI" id="CHEBI:43474"/>
        <dbReference type="ChEBI" id="CHEBI:57258"/>
        <dbReference type="EC" id="3.5.4.29"/>
    </reaction>
</comment>
<evidence type="ECO:0000256" key="1">
    <source>
        <dbReference type="ARBA" id="ARBA00022801"/>
    </source>
</evidence>
<comment type="similarity">
    <text evidence="2 3">Belongs to the archaeal-type GTP cyclohydrolase family.</text>
</comment>
<keyword evidence="2" id="KW-0547">Nucleotide-binding</keyword>
<keyword evidence="2" id="KW-0342">GTP-binding</keyword>
<name>A0A9E7R0I1_9EURY</name>
<accession>A0A9E7R0I1</accession>
<dbReference type="AlphaFoldDB" id="A0A9E7R0I1"/>
<dbReference type="RefSeq" id="WP_260592430.1">
    <property type="nucleotide sequence ID" value="NZ_JBHTBG010000001.1"/>
</dbReference>
<evidence type="ECO:0000256" key="2">
    <source>
        <dbReference type="HAMAP-Rule" id="MF_00608"/>
    </source>
</evidence>
<sequence length="264" mass="28083">MTHVNTPRDGGVRLAVVQLDDYGPWTTTPEPRRETDLQALQARLFATVADFFGDRDGYAFAGRYDNMLGVANHIDPEAFTRLQERVANQYPVTVSVGVGTAPTPVAALEAAGDVLQAAGSAQETDRREVLDHRVVDGATPGTLTVAHFDVVDVTGELTDRVSPDVAERTVRRTMLALSERLAEEHAAVTQFVGGDNAIAVCPDVGRPALESVLEHVRSETGVELQVGVGHGPSAHAAGFEAKHALEACRATGSRIEGPWGVADD</sequence>
<dbReference type="EC" id="3.5.4.29" evidence="2 3"/>
<dbReference type="GO" id="GO:0043740">
    <property type="term" value="F:GTP cyclohydrolase IIa activity"/>
    <property type="evidence" value="ECO:0007669"/>
    <property type="project" value="UniProtKB-UniRule"/>
</dbReference>
<dbReference type="InterPro" id="IPR043128">
    <property type="entry name" value="Rev_trsase/Diguanyl_cyclase"/>
</dbReference>
<dbReference type="KEGG" id="ssai:N0B31_14970"/>
<dbReference type="PANTHER" id="PTHR42202:SF1">
    <property type="entry name" value="GTP CYCLOHYDROLASE III"/>
    <property type="match status" value="1"/>
</dbReference>
<proteinExistence type="inferred from homology"/>
<protein>
    <recommendedName>
        <fullName evidence="2 3">GTP cyclohydrolase III</fullName>
        <ecNumber evidence="2 3">3.5.4.29</ecNumber>
    </recommendedName>
</protein>
<dbReference type="EMBL" id="CP104003">
    <property type="protein sequence ID" value="UWM53436.1"/>
    <property type="molecule type" value="Genomic_DNA"/>
</dbReference>
<dbReference type="Gene3D" id="3.30.70.270">
    <property type="match status" value="1"/>
</dbReference>
<keyword evidence="5" id="KW-1185">Reference proteome</keyword>
<evidence type="ECO:0000313" key="4">
    <source>
        <dbReference type="EMBL" id="UWM53436.1"/>
    </source>
</evidence>
<dbReference type="GO" id="GO:0005525">
    <property type="term" value="F:GTP binding"/>
    <property type="evidence" value="ECO:0007669"/>
    <property type="project" value="UniProtKB-KW"/>
</dbReference>
<reference evidence="4" key="1">
    <citation type="submission" date="2022-09" db="EMBL/GenBank/DDBJ databases">
        <title>Diverse halophilic archaea isolated from saline environments.</title>
        <authorList>
            <person name="Cui H.-L."/>
        </authorList>
    </citation>
    <scope>NUCLEOTIDE SEQUENCE</scope>
    <source>
        <strain evidence="4">ZS-35-S2</strain>
    </source>
</reference>
<dbReference type="Proteomes" id="UP001057580">
    <property type="component" value="Chromosome"/>
</dbReference>